<dbReference type="InterPro" id="IPR036390">
    <property type="entry name" value="WH_DNA-bd_sf"/>
</dbReference>
<dbReference type="GO" id="GO:0043565">
    <property type="term" value="F:sequence-specific DNA binding"/>
    <property type="evidence" value="ECO:0007669"/>
    <property type="project" value="TreeGrafter"/>
</dbReference>
<dbReference type="InterPro" id="IPR058163">
    <property type="entry name" value="LysR-type_TF_proteobact-type"/>
</dbReference>
<dbReference type="EMBL" id="CP039371">
    <property type="protein sequence ID" value="QCI15220.1"/>
    <property type="molecule type" value="Genomic_DNA"/>
</dbReference>
<comment type="similarity">
    <text evidence="1">Belongs to the LysR transcriptional regulatory family.</text>
</comment>
<evidence type="ECO:0000259" key="5">
    <source>
        <dbReference type="PROSITE" id="PS50931"/>
    </source>
</evidence>
<name>A0A4D6XKF9_PSEPU</name>
<dbReference type="SUPFAM" id="SSF53850">
    <property type="entry name" value="Periplasmic binding protein-like II"/>
    <property type="match status" value="1"/>
</dbReference>
<proteinExistence type="inferred from homology"/>
<dbReference type="Gene3D" id="1.10.10.10">
    <property type="entry name" value="Winged helix-like DNA-binding domain superfamily/Winged helix DNA-binding domain"/>
    <property type="match status" value="1"/>
</dbReference>
<accession>A0A4D6XKF9</accession>
<dbReference type="InterPro" id="IPR000847">
    <property type="entry name" value="LysR_HTH_N"/>
</dbReference>
<keyword evidence="4" id="KW-0804">Transcription</keyword>
<dbReference type="PROSITE" id="PS50931">
    <property type="entry name" value="HTH_LYSR"/>
    <property type="match status" value="1"/>
</dbReference>
<dbReference type="SUPFAM" id="SSF46785">
    <property type="entry name" value="Winged helix' DNA-binding domain"/>
    <property type="match status" value="1"/>
</dbReference>
<dbReference type="Pfam" id="PF00126">
    <property type="entry name" value="HTH_1"/>
    <property type="match status" value="1"/>
</dbReference>
<dbReference type="GO" id="GO:0006351">
    <property type="term" value="P:DNA-templated transcription"/>
    <property type="evidence" value="ECO:0007669"/>
    <property type="project" value="TreeGrafter"/>
</dbReference>
<dbReference type="InterPro" id="IPR005119">
    <property type="entry name" value="LysR_subst-bd"/>
</dbReference>
<dbReference type="GO" id="GO:0003700">
    <property type="term" value="F:DNA-binding transcription factor activity"/>
    <property type="evidence" value="ECO:0007669"/>
    <property type="project" value="InterPro"/>
</dbReference>
<evidence type="ECO:0000256" key="4">
    <source>
        <dbReference type="ARBA" id="ARBA00023163"/>
    </source>
</evidence>
<dbReference type="InterPro" id="IPR036388">
    <property type="entry name" value="WH-like_DNA-bd_sf"/>
</dbReference>
<dbReference type="RefSeq" id="WP_136917176.1">
    <property type="nucleotide sequence ID" value="NZ_CP039371.1"/>
</dbReference>
<feature type="domain" description="HTH lysR-type" evidence="5">
    <location>
        <begin position="1"/>
        <end position="58"/>
    </location>
</feature>
<gene>
    <name evidence="6" type="ORF">E6B08_29360</name>
</gene>
<sequence>MNWDDTRVFLALCRAQTLRAAARSLGVDQATVGRRLASLEAALDATLFLRASNGYVLTAAGEVVMRAALDMEASASSLERQILGLDERLSGVVRVTTTDSFALDFIIPAVARLRLEHPSIEVQLQASTQMLNLSKREADIAVRTHKPDNPELVVRRLARWHSGLFASRAYLERQGEPAQGTAFAGHDLVIYQPYLDSGKEVGLVGEPIAQGRIALTCTSGLMVRQALAQGLGLGELPVPLGERDGLCKVWQTRKPYDVWLVTHQDVRHTARVRAVIEAIAEAFAD</sequence>
<dbReference type="PANTHER" id="PTHR30537:SF3">
    <property type="entry name" value="TRANSCRIPTIONAL REGULATORY PROTEIN"/>
    <property type="match status" value="1"/>
</dbReference>
<evidence type="ECO:0000256" key="3">
    <source>
        <dbReference type="ARBA" id="ARBA00023125"/>
    </source>
</evidence>
<organism evidence="6 7">
    <name type="scientific">Pseudomonas putida</name>
    <name type="common">Arthrobacter siderocapsulatus</name>
    <dbReference type="NCBI Taxonomy" id="303"/>
    <lineage>
        <taxon>Bacteria</taxon>
        <taxon>Pseudomonadati</taxon>
        <taxon>Pseudomonadota</taxon>
        <taxon>Gammaproteobacteria</taxon>
        <taxon>Pseudomonadales</taxon>
        <taxon>Pseudomonadaceae</taxon>
        <taxon>Pseudomonas</taxon>
    </lineage>
</organism>
<evidence type="ECO:0000256" key="1">
    <source>
        <dbReference type="ARBA" id="ARBA00009437"/>
    </source>
</evidence>
<evidence type="ECO:0000313" key="6">
    <source>
        <dbReference type="EMBL" id="QCI15220.1"/>
    </source>
</evidence>
<reference evidence="7" key="1">
    <citation type="submission" date="2019-04" db="EMBL/GenBank/DDBJ databases">
        <title>Genome sequence of Pseudomonas putida 1290, an auxin catabolizing strain.</title>
        <authorList>
            <person name="Laird T.S."/>
            <person name="Leveau J.H.J."/>
        </authorList>
    </citation>
    <scope>NUCLEOTIDE SEQUENCE [LARGE SCALE GENOMIC DNA]</scope>
    <source>
        <strain evidence="7">1290</strain>
    </source>
</reference>
<evidence type="ECO:0000313" key="7">
    <source>
        <dbReference type="Proteomes" id="UP000298551"/>
    </source>
</evidence>
<dbReference type="PANTHER" id="PTHR30537">
    <property type="entry name" value="HTH-TYPE TRANSCRIPTIONAL REGULATOR"/>
    <property type="match status" value="1"/>
</dbReference>
<keyword evidence="2" id="KW-0805">Transcription regulation</keyword>
<dbReference type="OrthoDB" id="570111at2"/>
<protein>
    <submittedName>
        <fullName evidence="6">LysR family transcriptional regulator</fullName>
    </submittedName>
</protein>
<keyword evidence="3" id="KW-0238">DNA-binding</keyword>
<evidence type="ECO:0000256" key="2">
    <source>
        <dbReference type="ARBA" id="ARBA00023015"/>
    </source>
</evidence>
<dbReference type="Pfam" id="PF03466">
    <property type="entry name" value="LysR_substrate"/>
    <property type="match status" value="1"/>
</dbReference>
<dbReference type="Proteomes" id="UP000298551">
    <property type="component" value="Chromosome"/>
</dbReference>
<dbReference type="Gene3D" id="3.40.190.290">
    <property type="match status" value="1"/>
</dbReference>
<dbReference type="AlphaFoldDB" id="A0A4D6XKF9"/>